<name>A0ACC6UB06_9BURK</name>
<accession>A0ACC6UB06</accession>
<sequence length="322" mass="32723">MWALLPTGASAATCTAHPQAQFTMSVPSSIVVPRDLPVNAPIPGASFAYTVQVDGTYGVTCTFTGSENVPAILTNYQGGPSSGNVTPIGTTGIGYTLVSNLGSTYVTGTRNLNAAFFAPGGTCLSSPCYVTLGPTVTMQLVKLQQTLNNPLLPGGKYMDVTIGGLLSSTVSISNPIQITSQTCSVTTPSINVDLGTVPGKQFTTVGSGSTPVSFNIGVDCTGLTTNLGITFTDAANPSNRTNTLPLSSTSTASGVGIQILRNGTAVSYGPDSSIAGTTSQIMIGQVNGTATTIPLTARYVQTTSTIRGGTANGTATFTMSYQ</sequence>
<organism evidence="1 2">
    <name type="scientific">Paraburkholderia phymatum</name>
    <dbReference type="NCBI Taxonomy" id="148447"/>
    <lineage>
        <taxon>Bacteria</taxon>
        <taxon>Pseudomonadati</taxon>
        <taxon>Pseudomonadota</taxon>
        <taxon>Betaproteobacteria</taxon>
        <taxon>Burkholderiales</taxon>
        <taxon>Burkholderiaceae</taxon>
        <taxon>Paraburkholderia</taxon>
    </lineage>
</organism>
<comment type="caution">
    <text evidence="1">The sequence shown here is derived from an EMBL/GenBank/DDBJ whole genome shotgun (WGS) entry which is preliminary data.</text>
</comment>
<evidence type="ECO:0000313" key="1">
    <source>
        <dbReference type="EMBL" id="MEX3936819.1"/>
    </source>
</evidence>
<protein>
    <submittedName>
        <fullName evidence="1">Fimbrial protein</fullName>
    </submittedName>
</protein>
<keyword evidence="2" id="KW-1185">Reference proteome</keyword>
<proteinExistence type="predicted"/>
<dbReference type="Proteomes" id="UP001558850">
    <property type="component" value="Unassembled WGS sequence"/>
</dbReference>
<dbReference type="EMBL" id="JBFRCH010000038">
    <property type="protein sequence ID" value="MEX3936819.1"/>
    <property type="molecule type" value="Genomic_DNA"/>
</dbReference>
<reference evidence="1" key="1">
    <citation type="submission" date="2024-07" db="EMBL/GenBank/DDBJ databases">
        <title>A survey of Mimosa microsymbionts across Brazilian biomes reveals a high diversity of Paraburkholderia nodulating endemic species, but also that Cupriavidus is common as a symbiont of widespread species.</title>
        <authorList>
            <person name="Rouws L."/>
            <person name="Barauna A."/>
            <person name="Beukes C."/>
            <person name="Rouws J.R.C."/>
            <person name="De Faria S.M."/>
            <person name="Gross E."/>
            <person name="Bueno Dos Reis Junior F."/>
            <person name="Simon M.F."/>
            <person name="Maluk M."/>
            <person name="Odee D.W."/>
            <person name="Kenicer G."/>
            <person name="Young J.P.W."/>
            <person name="Reis V.M."/>
            <person name="Zilli J."/>
            <person name="James E.K."/>
        </authorList>
    </citation>
    <scope>NUCLEOTIDE SEQUENCE</scope>
    <source>
        <strain evidence="1">EG181B</strain>
    </source>
</reference>
<evidence type="ECO:0000313" key="2">
    <source>
        <dbReference type="Proteomes" id="UP001558850"/>
    </source>
</evidence>
<gene>
    <name evidence="1" type="ORF">AB4Y32_34495</name>
</gene>